<dbReference type="EMBL" id="JADGJD010001680">
    <property type="protein sequence ID" value="KAJ3038961.1"/>
    <property type="molecule type" value="Genomic_DNA"/>
</dbReference>
<proteinExistence type="inferred from homology"/>
<gene>
    <name evidence="6" type="primary">SVF1</name>
    <name evidence="6" type="ORF">HK097_002988</name>
</gene>
<accession>A0AAD5WZV0</accession>
<dbReference type="GO" id="GO:0006979">
    <property type="term" value="P:response to oxidative stress"/>
    <property type="evidence" value="ECO:0007669"/>
    <property type="project" value="InterPro"/>
</dbReference>
<dbReference type="AlphaFoldDB" id="A0AAD5WZV0"/>
<dbReference type="Pfam" id="PF08622">
    <property type="entry name" value="Svf1"/>
    <property type="match status" value="1"/>
</dbReference>
<comment type="caution">
    <text evidence="6">The sequence shown here is derived from an EMBL/GenBank/DDBJ whole genome shotgun (WGS) entry which is preliminary data.</text>
</comment>
<sequence length="353" mass="39511">MSGNQIVLKSTDVPLEKLKWVLEPSYGTEGNTFYVHTNDGHFLLLQIVYSTMGFSPSIQISCRFYGPNNLKKGHSTSVGAGNFHLSDDKLSVQCSPMSVKFDPATNTYKAVLTAPSPVIIDLTIQAEDGFVQVNDGKVLFKQDDPSHGYVDSQFIPKGKTTGSLIVDKKVYDLAGWGLFVKAIQLRPQNPAQWNFMTFQNETDALHLYQWDMTPGYGYTIDRVSYGILVLNHKTVAVTLNNLGKHLKTTHDSWSGFPVPSEMEYTFSGSANDGRPLTIKMSVPLVHLREKVDLLSELPWMLRSVIQALITSPFLYQWLEDAEADVTLGEENFKIKGKLLQETTFLAHLANERQ</sequence>
<evidence type="ECO:0000259" key="5">
    <source>
        <dbReference type="Pfam" id="PF17187"/>
    </source>
</evidence>
<feature type="domain" description="Svf1-like C-terminal" evidence="5">
    <location>
        <begin position="191"/>
        <end position="345"/>
    </location>
</feature>
<comment type="subcellular location">
    <subcellularLocation>
        <location evidence="1">Cytoplasm</location>
    </subcellularLocation>
</comment>
<reference evidence="6" key="1">
    <citation type="submission" date="2020-05" db="EMBL/GenBank/DDBJ databases">
        <title>Phylogenomic resolution of chytrid fungi.</title>
        <authorList>
            <person name="Stajich J.E."/>
            <person name="Amses K."/>
            <person name="Simmons R."/>
            <person name="Seto K."/>
            <person name="Myers J."/>
            <person name="Bonds A."/>
            <person name="Quandt C.A."/>
            <person name="Barry K."/>
            <person name="Liu P."/>
            <person name="Grigoriev I."/>
            <person name="Longcore J.E."/>
            <person name="James T.Y."/>
        </authorList>
    </citation>
    <scope>NUCLEOTIDE SEQUENCE</scope>
    <source>
        <strain evidence="6">JEL0318</strain>
    </source>
</reference>
<dbReference type="PANTHER" id="PTHR47107">
    <property type="entry name" value="SVF1-LIKE PROTEIN YDR222W-RELATED"/>
    <property type="match status" value="1"/>
</dbReference>
<dbReference type="Pfam" id="PF17187">
    <property type="entry name" value="Svf1_C"/>
    <property type="match status" value="1"/>
</dbReference>
<keyword evidence="7" id="KW-1185">Reference proteome</keyword>
<evidence type="ECO:0000313" key="6">
    <source>
        <dbReference type="EMBL" id="KAJ3038961.1"/>
    </source>
</evidence>
<dbReference type="InterPro" id="IPR033394">
    <property type="entry name" value="Svf1-like_C"/>
</dbReference>
<dbReference type="GO" id="GO:0005737">
    <property type="term" value="C:cytoplasm"/>
    <property type="evidence" value="ECO:0007669"/>
    <property type="project" value="UniProtKB-SubCell"/>
</dbReference>
<dbReference type="SUPFAM" id="SSF159245">
    <property type="entry name" value="AttH-like"/>
    <property type="match status" value="1"/>
</dbReference>
<evidence type="ECO:0000259" key="4">
    <source>
        <dbReference type="Pfam" id="PF08622"/>
    </source>
</evidence>
<dbReference type="Proteomes" id="UP001212841">
    <property type="component" value="Unassembled WGS sequence"/>
</dbReference>
<keyword evidence="3" id="KW-0963">Cytoplasm</keyword>
<evidence type="ECO:0000256" key="2">
    <source>
        <dbReference type="ARBA" id="ARBA00009069"/>
    </source>
</evidence>
<organism evidence="6 7">
    <name type="scientific">Rhizophlyctis rosea</name>
    <dbReference type="NCBI Taxonomy" id="64517"/>
    <lineage>
        <taxon>Eukaryota</taxon>
        <taxon>Fungi</taxon>
        <taxon>Fungi incertae sedis</taxon>
        <taxon>Chytridiomycota</taxon>
        <taxon>Chytridiomycota incertae sedis</taxon>
        <taxon>Chytridiomycetes</taxon>
        <taxon>Rhizophlyctidales</taxon>
        <taxon>Rhizophlyctidaceae</taxon>
        <taxon>Rhizophlyctis</taxon>
    </lineage>
</organism>
<protein>
    <submittedName>
        <fullName evidence="6">Cell survival pathways protein</fullName>
    </submittedName>
</protein>
<evidence type="ECO:0000313" key="7">
    <source>
        <dbReference type="Proteomes" id="UP001212841"/>
    </source>
</evidence>
<feature type="domain" description="Svf1-like N-terminal" evidence="4">
    <location>
        <begin position="28"/>
        <end position="184"/>
    </location>
</feature>
<dbReference type="InterPro" id="IPR013931">
    <property type="entry name" value="Svf1-like_N"/>
</dbReference>
<comment type="similarity">
    <text evidence="2">Belongs to the SVF1 family.</text>
</comment>
<dbReference type="InterPro" id="IPR051385">
    <property type="entry name" value="Ceramide-binding_SVF1"/>
</dbReference>
<dbReference type="PANTHER" id="PTHR47107:SF1">
    <property type="entry name" value="CERAMIDE-BINDING PROTEIN SVF1-RELATED"/>
    <property type="match status" value="1"/>
</dbReference>
<name>A0AAD5WZV0_9FUNG</name>
<evidence type="ECO:0000256" key="3">
    <source>
        <dbReference type="ARBA" id="ARBA00022490"/>
    </source>
</evidence>
<evidence type="ECO:0000256" key="1">
    <source>
        <dbReference type="ARBA" id="ARBA00004496"/>
    </source>
</evidence>